<evidence type="ECO:0000313" key="3">
    <source>
        <dbReference type="Proteomes" id="UP001305779"/>
    </source>
</evidence>
<gene>
    <name evidence="2" type="ORF">PRZ48_009058</name>
</gene>
<dbReference type="EMBL" id="JAXOVC010000006">
    <property type="protein sequence ID" value="KAK4500866.1"/>
    <property type="molecule type" value="Genomic_DNA"/>
</dbReference>
<feature type="domain" description="AB hydrolase-1" evidence="1">
    <location>
        <begin position="6"/>
        <end position="248"/>
    </location>
</feature>
<organism evidence="2 3">
    <name type="scientific">Zasmidium cellare</name>
    <name type="common">Wine cellar mold</name>
    <name type="synonym">Racodium cellare</name>
    <dbReference type="NCBI Taxonomy" id="395010"/>
    <lineage>
        <taxon>Eukaryota</taxon>
        <taxon>Fungi</taxon>
        <taxon>Dikarya</taxon>
        <taxon>Ascomycota</taxon>
        <taxon>Pezizomycotina</taxon>
        <taxon>Dothideomycetes</taxon>
        <taxon>Dothideomycetidae</taxon>
        <taxon>Mycosphaerellales</taxon>
        <taxon>Mycosphaerellaceae</taxon>
        <taxon>Zasmidium</taxon>
    </lineage>
</organism>
<reference evidence="2 3" key="1">
    <citation type="journal article" date="2023" name="G3 (Bethesda)">
        <title>A chromosome-level genome assembly of Zasmidium syzygii isolated from banana leaves.</title>
        <authorList>
            <person name="van Westerhoven A.C."/>
            <person name="Mehrabi R."/>
            <person name="Talebi R."/>
            <person name="Steentjes M.B.F."/>
            <person name="Corcolon B."/>
            <person name="Chong P.A."/>
            <person name="Kema G.H.J."/>
            <person name="Seidl M.F."/>
        </authorList>
    </citation>
    <scope>NUCLEOTIDE SEQUENCE [LARGE SCALE GENOMIC DNA]</scope>
    <source>
        <strain evidence="2 3">P124</strain>
    </source>
</reference>
<dbReference type="PANTHER" id="PTHR37017">
    <property type="entry name" value="AB HYDROLASE-1 DOMAIN-CONTAINING PROTEIN-RELATED"/>
    <property type="match status" value="1"/>
</dbReference>
<dbReference type="PANTHER" id="PTHR37017:SF13">
    <property type="entry name" value="AB HYDROLASE-1 DOMAIN-CONTAINING PROTEIN"/>
    <property type="match status" value="1"/>
</dbReference>
<evidence type="ECO:0000313" key="2">
    <source>
        <dbReference type="EMBL" id="KAK4500866.1"/>
    </source>
</evidence>
<sequence length="273" mass="28902">MAKPTIVVVPGTWHVPAHFDPVTKELESAGYTVVGVSLPGNSDEPYPNNPPNMQDDISAVRTTLLTQLETSNVLLITHSWGSIVGAAALTALSTTARTAANHTTSVVALILISGFIVPPGLTSLEITGGKPLPQYLLSESGLSTLPFAGPGPFHLLYNDLAPTEAAKAIHLLRPQSYACLTSQMPDQVAAIGDIPMSYLCCSEDHALPWERQVGSIEGFREKGVRVVRTLVARSGHSPFLSVPEATARFVRLVAGEGVETGFEELKADGSKPS</sequence>
<protein>
    <recommendedName>
        <fullName evidence="1">AB hydrolase-1 domain-containing protein</fullName>
    </recommendedName>
</protein>
<dbReference type="Gene3D" id="3.40.50.1820">
    <property type="entry name" value="alpha/beta hydrolase"/>
    <property type="match status" value="1"/>
</dbReference>
<evidence type="ECO:0000259" key="1">
    <source>
        <dbReference type="Pfam" id="PF12697"/>
    </source>
</evidence>
<dbReference type="SUPFAM" id="SSF53474">
    <property type="entry name" value="alpha/beta-Hydrolases"/>
    <property type="match status" value="1"/>
</dbReference>
<dbReference type="Proteomes" id="UP001305779">
    <property type="component" value="Unassembled WGS sequence"/>
</dbReference>
<keyword evidence="3" id="KW-1185">Reference proteome</keyword>
<name>A0ABR0EH75_ZASCE</name>
<dbReference type="Pfam" id="PF12697">
    <property type="entry name" value="Abhydrolase_6"/>
    <property type="match status" value="1"/>
</dbReference>
<dbReference type="InterPro" id="IPR000073">
    <property type="entry name" value="AB_hydrolase_1"/>
</dbReference>
<dbReference type="InterPro" id="IPR052897">
    <property type="entry name" value="Sec-Metab_Biosynth_Hydrolase"/>
</dbReference>
<accession>A0ABR0EH75</accession>
<proteinExistence type="predicted"/>
<dbReference type="InterPro" id="IPR029058">
    <property type="entry name" value="AB_hydrolase_fold"/>
</dbReference>
<comment type="caution">
    <text evidence="2">The sequence shown here is derived from an EMBL/GenBank/DDBJ whole genome shotgun (WGS) entry which is preliminary data.</text>
</comment>